<dbReference type="FunCoup" id="G0P182">
    <property type="interactions" value="2"/>
</dbReference>
<dbReference type="EC" id="2.7.12.2" evidence="6"/>
<evidence type="ECO:0000256" key="7">
    <source>
        <dbReference type="PROSITE-ProRule" id="PRU10141"/>
    </source>
</evidence>
<dbReference type="Pfam" id="PF00069">
    <property type="entry name" value="Pkinase"/>
    <property type="match status" value="1"/>
</dbReference>
<evidence type="ECO:0000313" key="10">
    <source>
        <dbReference type="EMBL" id="EGT42254.1"/>
    </source>
</evidence>
<dbReference type="GO" id="GO:0005524">
    <property type="term" value="F:ATP binding"/>
    <property type="evidence" value="ECO:0007669"/>
    <property type="project" value="UniProtKB-UniRule"/>
</dbReference>
<keyword evidence="11" id="KW-1185">Reference proteome</keyword>
<dbReference type="PROSITE" id="PS00107">
    <property type="entry name" value="PROTEIN_KINASE_ATP"/>
    <property type="match status" value="1"/>
</dbReference>
<dbReference type="GO" id="GO:0004708">
    <property type="term" value="F:MAP kinase kinase activity"/>
    <property type="evidence" value="ECO:0007669"/>
    <property type="project" value="UniProtKB-EC"/>
</dbReference>
<dbReference type="Proteomes" id="UP000008068">
    <property type="component" value="Unassembled WGS sequence"/>
</dbReference>
<dbReference type="OrthoDB" id="10252354at2759"/>
<sequence>MSGFRSFSVYYELENCPGELAGPKSLQLPEHLWLFSELLIPELKSEIPELSGDFKLKYNDVDNEILKIRGAEDYEKFTKRCESADENEEIILILERGQSKKNSSTEGIRIFPSELLRGKFVGGGMHGTVRMAQHEKTQKWYVIKTILSQNTNKKEYEKEILAYEECSQSEYVVSYYGCEVSSTKKELVLEYMDGGDFRQFGALPFPVHQSVTLSLIRAIRHVWSSGPGYIHRDIKPENILVNSEGFVKICDFGAAKRIDNTYRIASSAAGTEMYQAPEQRMGYDYSEKVDIWGFGLTLWELAIGPNLEEYLKGLKSYEEITVEPIDGFPDSLVELISNCLHRNPSTRWNADQIEQCDYLRGLPDPDRQCVASFVNMRNNYYKR</sequence>
<evidence type="ECO:0000256" key="2">
    <source>
        <dbReference type="ARBA" id="ARBA00022741"/>
    </source>
</evidence>
<keyword evidence="3" id="KW-0418">Kinase</keyword>
<dbReference type="HOGENOM" id="CLU_722047_0_0_1"/>
<evidence type="ECO:0000313" key="11">
    <source>
        <dbReference type="Proteomes" id="UP000008068"/>
    </source>
</evidence>
<protein>
    <recommendedName>
        <fullName evidence="6">mitogen-activated protein kinase kinase</fullName>
        <ecNumber evidence="6">2.7.12.2</ecNumber>
    </recommendedName>
</protein>
<evidence type="ECO:0000256" key="6">
    <source>
        <dbReference type="ARBA" id="ARBA00038999"/>
    </source>
</evidence>
<keyword evidence="2 7" id="KW-0547">Nucleotide-binding</keyword>
<evidence type="ECO:0000256" key="5">
    <source>
        <dbReference type="ARBA" id="ARBA00038035"/>
    </source>
</evidence>
<dbReference type="InterPro" id="IPR000719">
    <property type="entry name" value="Prot_kinase_dom"/>
</dbReference>
<dbReference type="AlphaFoldDB" id="G0P182"/>
<dbReference type="Gene3D" id="1.10.510.10">
    <property type="entry name" value="Transferase(Phosphotransferase) domain 1"/>
    <property type="match status" value="1"/>
</dbReference>
<dbReference type="PANTHER" id="PTHR48013:SF31">
    <property type="entry name" value="DUAL SPECIFICITY MITOGEN-ACTIVATED PROTEIN KINASE KINASE DSOR1"/>
    <property type="match status" value="1"/>
</dbReference>
<proteinExistence type="inferred from homology"/>
<evidence type="ECO:0000256" key="4">
    <source>
        <dbReference type="ARBA" id="ARBA00022840"/>
    </source>
</evidence>
<dbReference type="PROSITE" id="PS50011">
    <property type="entry name" value="PROTEIN_KINASE_DOM"/>
    <property type="match status" value="1"/>
</dbReference>
<keyword evidence="1" id="KW-0808">Transferase</keyword>
<organism evidence="11">
    <name type="scientific">Caenorhabditis brenneri</name>
    <name type="common">Nematode worm</name>
    <dbReference type="NCBI Taxonomy" id="135651"/>
    <lineage>
        <taxon>Eukaryota</taxon>
        <taxon>Metazoa</taxon>
        <taxon>Ecdysozoa</taxon>
        <taxon>Nematoda</taxon>
        <taxon>Chromadorea</taxon>
        <taxon>Rhabditida</taxon>
        <taxon>Rhabditina</taxon>
        <taxon>Rhabditomorpha</taxon>
        <taxon>Rhabditoidea</taxon>
        <taxon>Rhabditidae</taxon>
        <taxon>Peloderinae</taxon>
        <taxon>Caenorhabditis</taxon>
    </lineage>
</organism>
<dbReference type="PANTHER" id="PTHR48013">
    <property type="entry name" value="DUAL SPECIFICITY MITOGEN-ACTIVATED PROTEIN KINASE KINASE 5-RELATED"/>
    <property type="match status" value="1"/>
</dbReference>
<dbReference type="GO" id="GO:0004674">
    <property type="term" value="F:protein serine/threonine kinase activity"/>
    <property type="evidence" value="ECO:0007669"/>
    <property type="project" value="UniProtKB-KW"/>
</dbReference>
<evidence type="ECO:0000256" key="1">
    <source>
        <dbReference type="ARBA" id="ARBA00022679"/>
    </source>
</evidence>
<dbReference type="OMA" id="WNADQIE"/>
<dbReference type="EMBL" id="GL380009">
    <property type="protein sequence ID" value="EGT42254.1"/>
    <property type="molecule type" value="Genomic_DNA"/>
</dbReference>
<comment type="similarity">
    <text evidence="5">Belongs to the protein kinase superfamily. STE Ser/Thr protein kinase family. MAP kinase kinase subfamily.</text>
</comment>
<gene>
    <name evidence="10" type="ORF">CAEBREN_04583</name>
</gene>
<feature type="binding site" evidence="7">
    <location>
        <position position="144"/>
    </location>
    <ligand>
        <name>ATP</name>
        <dbReference type="ChEBI" id="CHEBI:30616"/>
    </ligand>
</feature>
<dbReference type="InterPro" id="IPR011009">
    <property type="entry name" value="Kinase-like_dom_sf"/>
</dbReference>
<dbReference type="CDD" id="cd00180">
    <property type="entry name" value="PKc"/>
    <property type="match status" value="1"/>
</dbReference>
<dbReference type="SUPFAM" id="SSF56112">
    <property type="entry name" value="Protein kinase-like (PK-like)"/>
    <property type="match status" value="1"/>
</dbReference>
<reference evidence="11" key="1">
    <citation type="submission" date="2011-07" db="EMBL/GenBank/DDBJ databases">
        <authorList>
            <consortium name="Caenorhabditis brenneri Sequencing and Analysis Consortium"/>
            <person name="Wilson R.K."/>
        </authorList>
    </citation>
    <scope>NUCLEOTIDE SEQUENCE [LARGE SCALE GENOMIC DNA]</scope>
    <source>
        <strain evidence="11">PB2801</strain>
    </source>
</reference>
<keyword evidence="4 7" id="KW-0067">ATP-binding</keyword>
<dbReference type="InParanoid" id="G0P182"/>
<keyword evidence="8" id="KW-0723">Serine/threonine-protein kinase</keyword>
<evidence type="ECO:0000259" key="9">
    <source>
        <dbReference type="PROSITE" id="PS50011"/>
    </source>
</evidence>
<dbReference type="InterPro" id="IPR008271">
    <property type="entry name" value="Ser/Thr_kinase_AS"/>
</dbReference>
<feature type="domain" description="Protein kinase" evidence="9">
    <location>
        <begin position="115"/>
        <end position="359"/>
    </location>
</feature>
<dbReference type="PROSITE" id="PS00108">
    <property type="entry name" value="PROTEIN_KINASE_ST"/>
    <property type="match status" value="1"/>
</dbReference>
<evidence type="ECO:0000256" key="3">
    <source>
        <dbReference type="ARBA" id="ARBA00022777"/>
    </source>
</evidence>
<evidence type="ECO:0000256" key="8">
    <source>
        <dbReference type="RuleBase" id="RU000304"/>
    </source>
</evidence>
<dbReference type="SMART" id="SM00220">
    <property type="entry name" value="S_TKc"/>
    <property type="match status" value="1"/>
</dbReference>
<dbReference type="InterPro" id="IPR017441">
    <property type="entry name" value="Protein_kinase_ATP_BS"/>
</dbReference>
<accession>G0P182</accession>
<name>G0P182_CAEBE</name>
<dbReference type="eggNOG" id="KOG0581">
    <property type="taxonomic scope" value="Eukaryota"/>
</dbReference>
<dbReference type="STRING" id="135651.G0P182"/>